<comment type="caution">
    <text evidence="12">The sequence shown here is derived from an EMBL/GenBank/DDBJ whole genome shotgun (WGS) entry which is preliminary data.</text>
</comment>
<dbReference type="Pfam" id="PF01135">
    <property type="entry name" value="PCMT"/>
    <property type="match status" value="1"/>
</dbReference>
<evidence type="ECO:0000256" key="11">
    <source>
        <dbReference type="ARBA" id="ARBA00031350"/>
    </source>
</evidence>
<organism evidence="12 13">
    <name type="scientific">Terrabacter ginsenosidimutans</name>
    <dbReference type="NCBI Taxonomy" id="490575"/>
    <lineage>
        <taxon>Bacteria</taxon>
        <taxon>Bacillati</taxon>
        <taxon>Actinomycetota</taxon>
        <taxon>Actinomycetes</taxon>
        <taxon>Micrococcales</taxon>
        <taxon>Intrasporangiaceae</taxon>
        <taxon>Terrabacter</taxon>
    </lineage>
</organism>
<evidence type="ECO:0000256" key="8">
    <source>
        <dbReference type="ARBA" id="ARBA00022691"/>
    </source>
</evidence>
<evidence type="ECO:0000256" key="6">
    <source>
        <dbReference type="ARBA" id="ARBA00022603"/>
    </source>
</evidence>
<evidence type="ECO:0000256" key="9">
    <source>
        <dbReference type="ARBA" id="ARBA00030757"/>
    </source>
</evidence>
<evidence type="ECO:0000256" key="1">
    <source>
        <dbReference type="ARBA" id="ARBA00004496"/>
    </source>
</evidence>
<dbReference type="CDD" id="cd02440">
    <property type="entry name" value="AdoMet_MTases"/>
    <property type="match status" value="1"/>
</dbReference>
<protein>
    <recommendedName>
        <fullName evidence="4">Protein-L-isoaspartate O-methyltransferase</fullName>
        <ecNumber evidence="3">2.1.1.77</ecNumber>
    </recommendedName>
    <alternativeName>
        <fullName evidence="11">L-isoaspartyl protein carboxyl methyltransferase</fullName>
    </alternativeName>
    <alternativeName>
        <fullName evidence="9">Protein L-isoaspartyl methyltransferase</fullName>
    </alternativeName>
    <alternativeName>
        <fullName evidence="10">Protein-beta-aspartate methyltransferase</fullName>
    </alternativeName>
</protein>
<accession>A0ABP7DF76</accession>
<evidence type="ECO:0000256" key="3">
    <source>
        <dbReference type="ARBA" id="ARBA00011890"/>
    </source>
</evidence>
<evidence type="ECO:0000256" key="4">
    <source>
        <dbReference type="ARBA" id="ARBA00013346"/>
    </source>
</evidence>
<reference evidence="13" key="1">
    <citation type="journal article" date="2019" name="Int. J. Syst. Evol. Microbiol.">
        <title>The Global Catalogue of Microorganisms (GCM) 10K type strain sequencing project: providing services to taxonomists for standard genome sequencing and annotation.</title>
        <authorList>
            <consortium name="The Broad Institute Genomics Platform"/>
            <consortium name="The Broad Institute Genome Sequencing Center for Infectious Disease"/>
            <person name="Wu L."/>
            <person name="Ma J."/>
        </authorList>
    </citation>
    <scope>NUCLEOTIDE SEQUENCE [LARGE SCALE GENOMIC DNA]</scope>
    <source>
        <strain evidence="13">JCM 17125</strain>
    </source>
</reference>
<evidence type="ECO:0000256" key="2">
    <source>
        <dbReference type="ARBA" id="ARBA00005369"/>
    </source>
</evidence>
<dbReference type="Proteomes" id="UP001501468">
    <property type="component" value="Unassembled WGS sequence"/>
</dbReference>
<dbReference type="InterPro" id="IPR029063">
    <property type="entry name" value="SAM-dependent_MTases_sf"/>
</dbReference>
<gene>
    <name evidence="12" type="ORF">GCM10022399_20320</name>
</gene>
<dbReference type="SUPFAM" id="SSF53335">
    <property type="entry name" value="S-adenosyl-L-methionine-dependent methyltransferases"/>
    <property type="match status" value="1"/>
</dbReference>
<keyword evidence="5" id="KW-0963">Cytoplasm</keyword>
<dbReference type="InterPro" id="IPR000682">
    <property type="entry name" value="PCMT"/>
</dbReference>
<keyword evidence="6" id="KW-0489">Methyltransferase</keyword>
<dbReference type="PANTHER" id="PTHR11579">
    <property type="entry name" value="PROTEIN-L-ISOASPARTATE O-METHYLTRANSFERASE"/>
    <property type="match status" value="1"/>
</dbReference>
<sequence>MDGADRLQQAFAAVPRADFLPRGARSRAGYDVPILIGHGQTSSQPSTVDDMLRLLDVRPGQRVLDVGSGSGWTTALLAHLTGPSGEVVGVELEPELARWGAANLARSGVPWATIRAAEPGVLGDPAHGPWDRILVSANATALPQPLLDQLRDPGRLVVPVAGTMTLVVRDHDVLTTTQHGRYRFVPLRTAPDAPG</sequence>
<keyword evidence="8" id="KW-0949">S-adenosyl-L-methionine</keyword>
<dbReference type="Gene3D" id="3.40.50.150">
    <property type="entry name" value="Vaccinia Virus protein VP39"/>
    <property type="match status" value="1"/>
</dbReference>
<keyword evidence="13" id="KW-1185">Reference proteome</keyword>
<proteinExistence type="inferred from homology"/>
<dbReference type="PANTHER" id="PTHR11579:SF0">
    <property type="entry name" value="PROTEIN-L-ISOASPARTATE(D-ASPARTATE) O-METHYLTRANSFERASE"/>
    <property type="match status" value="1"/>
</dbReference>
<keyword evidence="7" id="KW-0808">Transferase</keyword>
<dbReference type="RefSeq" id="WP_344945240.1">
    <property type="nucleotide sequence ID" value="NZ_BAABDC010000002.1"/>
</dbReference>
<evidence type="ECO:0000256" key="10">
    <source>
        <dbReference type="ARBA" id="ARBA00031323"/>
    </source>
</evidence>
<evidence type="ECO:0000256" key="7">
    <source>
        <dbReference type="ARBA" id="ARBA00022679"/>
    </source>
</evidence>
<dbReference type="EC" id="2.1.1.77" evidence="3"/>
<comment type="similarity">
    <text evidence="2">Belongs to the methyltransferase superfamily. L-isoaspartyl/D-aspartyl protein methyltransferase family.</text>
</comment>
<evidence type="ECO:0000313" key="13">
    <source>
        <dbReference type="Proteomes" id="UP001501468"/>
    </source>
</evidence>
<comment type="subcellular location">
    <subcellularLocation>
        <location evidence="1">Cytoplasm</location>
    </subcellularLocation>
</comment>
<evidence type="ECO:0000313" key="12">
    <source>
        <dbReference type="EMBL" id="GAA3703610.1"/>
    </source>
</evidence>
<evidence type="ECO:0000256" key="5">
    <source>
        <dbReference type="ARBA" id="ARBA00022490"/>
    </source>
</evidence>
<name>A0ABP7DF76_9MICO</name>
<dbReference type="EMBL" id="BAABDC010000002">
    <property type="protein sequence ID" value="GAA3703610.1"/>
    <property type="molecule type" value="Genomic_DNA"/>
</dbReference>